<dbReference type="GO" id="GO:0004540">
    <property type="term" value="F:RNA nuclease activity"/>
    <property type="evidence" value="ECO:0007669"/>
    <property type="project" value="InterPro"/>
</dbReference>
<dbReference type="InterPro" id="IPR051813">
    <property type="entry name" value="HepT_RNase_toxin"/>
</dbReference>
<keyword evidence="4" id="KW-0547">Nucleotide-binding</keyword>
<name>A0A3S4VX24_ACTVI</name>
<evidence type="ECO:0000313" key="7">
    <source>
        <dbReference type="EMBL" id="VEI15866.1"/>
    </source>
</evidence>
<organism evidence="7 8">
    <name type="scientific">Actinomyces viscosus</name>
    <dbReference type="NCBI Taxonomy" id="1656"/>
    <lineage>
        <taxon>Bacteria</taxon>
        <taxon>Bacillati</taxon>
        <taxon>Actinomycetota</taxon>
        <taxon>Actinomycetes</taxon>
        <taxon>Actinomycetales</taxon>
        <taxon>Actinomycetaceae</taxon>
        <taxon>Actinomyces</taxon>
    </lineage>
</organism>
<dbReference type="AlphaFoldDB" id="A0A3S4VX24"/>
<dbReference type="PANTHER" id="PTHR34139:SF1">
    <property type="entry name" value="RNASE MJ1380-RELATED"/>
    <property type="match status" value="1"/>
</dbReference>
<evidence type="ECO:0000256" key="2">
    <source>
        <dbReference type="ARBA" id="ARBA00022649"/>
    </source>
</evidence>
<dbReference type="Proteomes" id="UP000268658">
    <property type="component" value="Chromosome"/>
</dbReference>
<protein>
    <submittedName>
        <fullName evidence="7">Uncharacterized conserved protein</fullName>
    </submittedName>
</protein>
<dbReference type="EMBL" id="LR134477">
    <property type="protein sequence ID" value="VEI15866.1"/>
    <property type="molecule type" value="Genomic_DNA"/>
</dbReference>
<dbReference type="GO" id="GO:0110001">
    <property type="term" value="C:toxin-antitoxin complex"/>
    <property type="evidence" value="ECO:0007669"/>
    <property type="project" value="InterPro"/>
</dbReference>
<dbReference type="PANTHER" id="PTHR34139">
    <property type="entry name" value="UPF0331 PROTEIN MJ0127"/>
    <property type="match status" value="1"/>
</dbReference>
<dbReference type="GO" id="GO:0016787">
    <property type="term" value="F:hydrolase activity"/>
    <property type="evidence" value="ECO:0007669"/>
    <property type="project" value="UniProtKB-KW"/>
</dbReference>
<keyword evidence="3" id="KW-0540">Nuclease</keyword>
<dbReference type="GO" id="GO:0000166">
    <property type="term" value="F:nucleotide binding"/>
    <property type="evidence" value="ECO:0007669"/>
    <property type="project" value="UniProtKB-KW"/>
</dbReference>
<gene>
    <name evidence="7" type="ORF">NCTC10951_01382</name>
</gene>
<keyword evidence="5" id="KW-0378">Hydrolase</keyword>
<reference evidence="7 8" key="1">
    <citation type="submission" date="2018-12" db="EMBL/GenBank/DDBJ databases">
        <authorList>
            <consortium name="Pathogen Informatics"/>
        </authorList>
    </citation>
    <scope>NUCLEOTIDE SEQUENCE [LARGE SCALE GENOMIC DNA]</scope>
    <source>
        <strain evidence="7 8">NCTC10951</strain>
    </source>
</reference>
<dbReference type="InterPro" id="IPR037038">
    <property type="entry name" value="HepT-like_sf"/>
</dbReference>
<evidence type="ECO:0000256" key="4">
    <source>
        <dbReference type="ARBA" id="ARBA00022741"/>
    </source>
</evidence>
<accession>A0A3S4VX24</accession>
<evidence type="ECO:0000313" key="8">
    <source>
        <dbReference type="Proteomes" id="UP000268658"/>
    </source>
</evidence>
<sequence length="92" mass="10387">MQGVSEEEYLSNLMLSSAVERQIEILGEALNRVRRSDQHAADKIPDLHQIIGMRNIIAHEYGSVDGRIVWAAAKTRVPSLETVLMRLLNEEC</sequence>
<comment type="similarity">
    <text evidence="6">Belongs to the HepT RNase toxin family.</text>
</comment>
<evidence type="ECO:0000256" key="6">
    <source>
        <dbReference type="ARBA" id="ARBA00024207"/>
    </source>
</evidence>
<keyword evidence="2" id="KW-1277">Toxin-antitoxin system</keyword>
<dbReference type="Gene3D" id="1.20.120.580">
    <property type="entry name" value="bsu32300-like"/>
    <property type="match status" value="1"/>
</dbReference>
<dbReference type="InterPro" id="IPR008201">
    <property type="entry name" value="HepT-like"/>
</dbReference>
<dbReference type="OrthoDB" id="159782at2"/>
<proteinExistence type="inferred from homology"/>
<evidence type="ECO:0000256" key="1">
    <source>
        <dbReference type="ARBA" id="ARBA00022553"/>
    </source>
</evidence>
<evidence type="ECO:0000256" key="5">
    <source>
        <dbReference type="ARBA" id="ARBA00022801"/>
    </source>
</evidence>
<dbReference type="KEGG" id="avc:NCTC10951_01382"/>
<keyword evidence="1" id="KW-0597">Phosphoprotein</keyword>
<dbReference type="Pfam" id="PF01934">
    <property type="entry name" value="HepT-like"/>
    <property type="match status" value="1"/>
</dbReference>
<evidence type="ECO:0000256" key="3">
    <source>
        <dbReference type="ARBA" id="ARBA00022722"/>
    </source>
</evidence>